<dbReference type="Pfam" id="PF13193">
    <property type="entry name" value="AMP-binding_C"/>
    <property type="match status" value="1"/>
</dbReference>
<evidence type="ECO:0000256" key="3">
    <source>
        <dbReference type="ARBA" id="ARBA00022598"/>
    </source>
</evidence>
<feature type="domain" description="AMP-dependent synthetase/ligase" evidence="6">
    <location>
        <begin position="53"/>
        <end position="397"/>
    </location>
</feature>
<dbReference type="InterPro" id="IPR025110">
    <property type="entry name" value="AMP-bd_C"/>
</dbReference>
<dbReference type="GO" id="GO:0016405">
    <property type="term" value="F:CoA-ligase activity"/>
    <property type="evidence" value="ECO:0007669"/>
    <property type="project" value="TreeGrafter"/>
</dbReference>
<reference evidence="8" key="1">
    <citation type="submission" date="2019-08" db="EMBL/GenBank/DDBJ databases">
        <title>The genome of the North American firefly Photinus pyralis.</title>
        <authorList>
            <consortium name="Photinus pyralis genome working group"/>
            <person name="Fallon T.R."/>
            <person name="Sander Lower S.E."/>
            <person name="Weng J.-K."/>
        </authorList>
    </citation>
    <scope>NUCLEOTIDE SEQUENCE</scope>
    <source>
        <strain evidence="8">TRF0915ILg1</strain>
        <tissue evidence="8">Whole body</tissue>
    </source>
</reference>
<sequence>MQAKIINDGNIIRVFPDKVLPYDKGLGEIIFDKLNTNKHLPMQIDGLTGEVDTYNSVFQRSIRTAITMRSKGITREDIITVCSYNHLNTNIPIIASLLLGVKTASIDPTLALSDAVHLLKQVKPKMIFVSENGIKLIEDAIREIGINPELVVFGKTTKHTEFSEFLNEAPQEEESFAPVKTRDLKETFSIFFSSGTSGLAKGVCLNHKSLISQIPPKEMENAIGFVILSYSSPYWISSILMLIITIATGGCRLILPKFDIDNFWYLIDKYKVSMLFLSTTLLATICNNKKPENADGSNLKLISAGGSTIYKEQLDKIKQLFPTTIVFSDYGQTELGGGCLTFSLNEMDYLIEKPTSCGKPQPGYTYKIVDLETEEPLGPNQKGELRVKTDFYMNGYYNIDSSDSWDSDGFLKTGDIFYYDEDYYFYIVDRIKDMLKFQGFQIAPAKLETILLSHPAVETALVIGLPDPVDVDHPAGIIKLKNSAENVTVEDIQKYYDKKIDDDRHRLRGGLKIVDSIPVTTTGKYKKKYLKDLVLSGKL</sequence>
<evidence type="ECO:0000313" key="9">
    <source>
        <dbReference type="Proteomes" id="UP000801492"/>
    </source>
</evidence>
<dbReference type="InterPro" id="IPR045851">
    <property type="entry name" value="AMP-bd_C_sf"/>
</dbReference>
<proteinExistence type="inferred from homology"/>
<evidence type="ECO:0000313" key="8">
    <source>
        <dbReference type="EMBL" id="KAF2902427.1"/>
    </source>
</evidence>
<dbReference type="PROSITE" id="PS00455">
    <property type="entry name" value="AMP_BINDING"/>
    <property type="match status" value="1"/>
</dbReference>
<dbReference type="Proteomes" id="UP000801492">
    <property type="component" value="Unassembled WGS sequence"/>
</dbReference>
<dbReference type="Pfam" id="PF00501">
    <property type="entry name" value="AMP-binding"/>
    <property type="match status" value="1"/>
</dbReference>
<dbReference type="OrthoDB" id="10253869at2759"/>
<dbReference type="AlphaFoldDB" id="A0A8K0GI05"/>
<comment type="caution">
    <text evidence="8">The sequence shown here is derived from an EMBL/GenBank/DDBJ whole genome shotgun (WGS) entry which is preliminary data.</text>
</comment>
<accession>A0A8K0GI05</accession>
<feature type="domain" description="AMP-binding enzyme C-terminal" evidence="7">
    <location>
        <begin position="446"/>
        <end position="524"/>
    </location>
</feature>
<feature type="transmembrane region" description="Helical" evidence="5">
    <location>
        <begin position="234"/>
        <end position="255"/>
    </location>
</feature>
<evidence type="ECO:0000256" key="5">
    <source>
        <dbReference type="SAM" id="Phobius"/>
    </source>
</evidence>
<dbReference type="InterPro" id="IPR000873">
    <property type="entry name" value="AMP-dep_synth/lig_dom"/>
</dbReference>
<evidence type="ECO:0000256" key="2">
    <source>
        <dbReference type="ARBA" id="ARBA00006432"/>
    </source>
</evidence>
<evidence type="ECO:0000256" key="1">
    <source>
        <dbReference type="ARBA" id="ARBA00004275"/>
    </source>
</evidence>
<evidence type="ECO:0000259" key="7">
    <source>
        <dbReference type="Pfam" id="PF13193"/>
    </source>
</evidence>
<evidence type="ECO:0008006" key="10">
    <source>
        <dbReference type="Google" id="ProtNLM"/>
    </source>
</evidence>
<dbReference type="PANTHER" id="PTHR24096">
    <property type="entry name" value="LONG-CHAIN-FATTY-ACID--COA LIGASE"/>
    <property type="match status" value="1"/>
</dbReference>
<protein>
    <recommendedName>
        <fullName evidence="10">Luciferin 4-monooxygenase</fullName>
    </recommendedName>
</protein>
<keyword evidence="5" id="KW-0472">Membrane</keyword>
<keyword evidence="4" id="KW-0576">Peroxisome</keyword>
<organism evidence="8 9">
    <name type="scientific">Ignelater luminosus</name>
    <name type="common">Cucubano</name>
    <name type="synonym">Pyrophorus luminosus</name>
    <dbReference type="NCBI Taxonomy" id="2038154"/>
    <lineage>
        <taxon>Eukaryota</taxon>
        <taxon>Metazoa</taxon>
        <taxon>Ecdysozoa</taxon>
        <taxon>Arthropoda</taxon>
        <taxon>Hexapoda</taxon>
        <taxon>Insecta</taxon>
        <taxon>Pterygota</taxon>
        <taxon>Neoptera</taxon>
        <taxon>Endopterygota</taxon>
        <taxon>Coleoptera</taxon>
        <taxon>Polyphaga</taxon>
        <taxon>Elateriformia</taxon>
        <taxon>Elateroidea</taxon>
        <taxon>Elateridae</taxon>
        <taxon>Agrypninae</taxon>
        <taxon>Pyrophorini</taxon>
        <taxon>Ignelater</taxon>
    </lineage>
</organism>
<keyword evidence="5" id="KW-1133">Transmembrane helix</keyword>
<comment type="similarity">
    <text evidence="2">Belongs to the ATP-dependent AMP-binding enzyme family.</text>
</comment>
<evidence type="ECO:0000259" key="6">
    <source>
        <dbReference type="Pfam" id="PF00501"/>
    </source>
</evidence>
<dbReference type="EMBL" id="VTPC01001303">
    <property type="protein sequence ID" value="KAF2902427.1"/>
    <property type="molecule type" value="Genomic_DNA"/>
</dbReference>
<dbReference type="Gene3D" id="3.40.50.12780">
    <property type="entry name" value="N-terminal domain of ligase-like"/>
    <property type="match status" value="1"/>
</dbReference>
<keyword evidence="5" id="KW-0812">Transmembrane</keyword>
<dbReference type="PANTHER" id="PTHR24096:SF149">
    <property type="entry name" value="AMP-BINDING DOMAIN-CONTAINING PROTEIN-RELATED"/>
    <property type="match status" value="1"/>
</dbReference>
<evidence type="ECO:0000256" key="4">
    <source>
        <dbReference type="ARBA" id="ARBA00023140"/>
    </source>
</evidence>
<dbReference type="InterPro" id="IPR020845">
    <property type="entry name" value="AMP-binding_CS"/>
</dbReference>
<dbReference type="GO" id="GO:0005777">
    <property type="term" value="C:peroxisome"/>
    <property type="evidence" value="ECO:0007669"/>
    <property type="project" value="UniProtKB-SubCell"/>
</dbReference>
<name>A0A8K0GI05_IGNLU</name>
<keyword evidence="9" id="KW-1185">Reference proteome</keyword>
<comment type="subcellular location">
    <subcellularLocation>
        <location evidence="1">Peroxisome</location>
    </subcellularLocation>
</comment>
<gene>
    <name evidence="8" type="ORF">ILUMI_03757</name>
</gene>
<dbReference type="SUPFAM" id="SSF56801">
    <property type="entry name" value="Acetyl-CoA synthetase-like"/>
    <property type="match status" value="1"/>
</dbReference>
<keyword evidence="3" id="KW-0436">Ligase</keyword>
<dbReference type="InterPro" id="IPR042099">
    <property type="entry name" value="ANL_N_sf"/>
</dbReference>
<dbReference type="Gene3D" id="3.30.300.30">
    <property type="match status" value="1"/>
</dbReference>